<dbReference type="AlphaFoldDB" id="A0A121UYC4"/>
<evidence type="ECO:0000313" key="1">
    <source>
        <dbReference type="EMBL" id="ANW91408.1"/>
    </source>
</evidence>
<evidence type="ECO:0000313" key="3">
    <source>
        <dbReference type="EMBL" id="PBJ87980.1"/>
    </source>
</evidence>
<dbReference type="InterPro" id="IPR038512">
    <property type="entry name" value="GpU-like_sf"/>
</dbReference>
<reference evidence="3 6" key="3">
    <citation type="journal article" date="2017" name="Clin. Infect. Dis.">
        <title>Increased Risk for Meningococcal Disease among Men who have Sex with Men in the United States, 2012-2015.</title>
        <authorList>
            <person name="Folaranmi T.A."/>
            <person name="Kretz C.B."/>
            <person name="Kamiya H."/>
            <person name="MacNeil J.R."/>
            <person name="Whaley M.J."/>
            <person name="Blain A."/>
            <person name="Antwi M."/>
            <person name="Dorsinville M."/>
            <person name="Pacilli M."/>
            <person name="Smith S."/>
            <person name="Civen R."/>
            <person name="Ngo V."/>
            <person name="Winter K."/>
            <person name="Harriman K."/>
            <person name="Wang X."/>
            <person name="Bowen V.B."/>
            <person name="Patel M."/>
            <person name="Martin S."/>
            <person name="Misegades L."/>
            <person name="Meyer S.A."/>
        </authorList>
    </citation>
    <scope>NUCLEOTIDE SEQUENCE [LARGE SCALE GENOMIC DNA]</scope>
    <source>
        <strain evidence="3 6">M26503</strain>
    </source>
</reference>
<protein>
    <submittedName>
        <fullName evidence="2">Phage associated protein</fullName>
    </submittedName>
</protein>
<reference evidence="3" key="4">
    <citation type="submission" date="2017-09" db="EMBL/GenBank/DDBJ databases">
        <authorList>
            <person name="Kretz C."/>
            <person name="Retchless A."/>
            <person name="Wang X."/>
        </authorList>
    </citation>
    <scope>NUCLEOTIDE SEQUENCE</scope>
    <source>
        <strain evidence="3">M26503</strain>
    </source>
</reference>
<evidence type="ECO:0000313" key="2">
    <source>
        <dbReference type="EMBL" id="CWT72371.1"/>
    </source>
</evidence>
<organism evidence="2 4">
    <name type="scientific">Neisseria meningitidis</name>
    <dbReference type="NCBI Taxonomy" id="487"/>
    <lineage>
        <taxon>Bacteria</taxon>
        <taxon>Pseudomonadati</taxon>
        <taxon>Pseudomonadota</taxon>
        <taxon>Betaproteobacteria</taxon>
        <taxon>Neisseriales</taxon>
        <taxon>Neisseriaceae</taxon>
        <taxon>Neisseria</taxon>
    </lineage>
</organism>
<evidence type="ECO:0000313" key="6">
    <source>
        <dbReference type="Proteomes" id="UP000217930"/>
    </source>
</evidence>
<reference evidence="1 5" key="1">
    <citation type="submission" date="2015-07" db="EMBL/GenBank/DDBJ databases">
        <title>Comparative genome sequencing reveals within-host evolution of Neisseria meningitidis during.</title>
        <authorList>
            <person name="Klughammer J."/>
            <person name="Dittrich M."/>
            <person name="Mueller T."/>
            <person name="Blom J."/>
            <person name="Goesmann A."/>
            <person name="Vogel U."/>
            <person name="Frosch M."/>
            <person name="Bock C."/>
            <person name="Schoen C."/>
        </authorList>
    </citation>
    <scope>NUCLEOTIDE SEQUENCE [LARGE SCALE GENOMIC DNA]</scope>
    <source>
        <strain evidence="1 5">DE8555</strain>
    </source>
</reference>
<evidence type="ECO:0000313" key="4">
    <source>
        <dbReference type="Proteomes" id="UP000069876"/>
    </source>
</evidence>
<evidence type="ECO:0000313" key="5">
    <source>
        <dbReference type="Proteomes" id="UP000092966"/>
    </source>
</evidence>
<accession>A0A121UYC4</accession>
<reference evidence="2 4" key="2">
    <citation type="submission" date="2016-02" db="EMBL/GenBank/DDBJ databases">
        <authorList>
            <consortium name="Pathogen Informatics"/>
        </authorList>
    </citation>
    <scope>NUCLEOTIDE SEQUENCE [LARGE SCALE GENOMIC DNA]</scope>
    <source>
        <strain evidence="2 4">2842STDY5881531</strain>
    </source>
</reference>
<dbReference type="Gene3D" id="3.30.70.1700">
    <property type="entry name" value="Phage minor tail protein U"/>
    <property type="match status" value="1"/>
</dbReference>
<sequence length="139" mass="15536">MTSRLTEIRNAATDVLKTKFQRVYSGRGFAPAQSQLPCVVVYVDRRRTEQETFDFPPTYRHTVRLVTLVCVQAASGADELAEEMLSLIGQLFAEHSDLGVGDLENLVPDLLNIDSDESGEAVTVYYQQGWQAIYFDTAV</sequence>
<dbReference type="EMBL" id="FFEF01000001">
    <property type="protein sequence ID" value="CWT72371.1"/>
    <property type="molecule type" value="Genomic_DNA"/>
</dbReference>
<dbReference type="EMBL" id="CP012393">
    <property type="protein sequence ID" value="ANW91408.1"/>
    <property type="molecule type" value="Genomic_DNA"/>
</dbReference>
<proteinExistence type="predicted"/>
<dbReference type="RefSeq" id="WP_002244524.1">
    <property type="nucleotide sequence ID" value="NZ_CP007667.1"/>
</dbReference>
<dbReference type="Proteomes" id="UP000092966">
    <property type="component" value="Chromosome"/>
</dbReference>
<gene>
    <name evidence="3" type="ORF">CNQ34_09075</name>
    <name evidence="1" type="ORF">DE8555_0847</name>
    <name evidence="2" type="ORF">ERS514851_00262</name>
</gene>
<dbReference type="EMBL" id="NTLY01000002">
    <property type="protein sequence ID" value="PBJ87980.1"/>
    <property type="molecule type" value="Genomic_DNA"/>
</dbReference>
<name>A0A121UYC4_NEIME</name>
<dbReference type="Proteomes" id="UP000069876">
    <property type="component" value="Unassembled WGS sequence"/>
</dbReference>
<dbReference type="Proteomes" id="UP000217930">
    <property type="component" value="Unassembled WGS sequence"/>
</dbReference>